<keyword evidence="3" id="KW-0143">Chaperone</keyword>
<dbReference type="GO" id="GO:0005737">
    <property type="term" value="C:cytoplasm"/>
    <property type="evidence" value="ECO:0007669"/>
    <property type="project" value="UniProtKB-ARBA"/>
</dbReference>
<dbReference type="GO" id="GO:0016020">
    <property type="term" value="C:membrane"/>
    <property type="evidence" value="ECO:0007669"/>
    <property type="project" value="UniProtKB-SubCell"/>
</dbReference>
<keyword evidence="2" id="KW-0472">Membrane</keyword>
<sequence>GLVICFSLVTCCCCCCCCGFCCGRCKPPEEEDDSYKCVNPEDLEAQIRAEDGDVINMQPSSGPPIYPQPQTS</sequence>
<name>A0AAV6YMJ8_ENGPU</name>
<evidence type="ECO:0000313" key="5">
    <source>
        <dbReference type="EMBL" id="KAG8536195.1"/>
    </source>
</evidence>
<dbReference type="PANTHER" id="PTHR44027">
    <property type="entry name" value="DNAJ HOMOLOG SUBFAMILY C MEMBER 5 HOMOLOG"/>
    <property type="match status" value="1"/>
</dbReference>
<evidence type="ECO:0000256" key="3">
    <source>
        <dbReference type="ARBA" id="ARBA00023186"/>
    </source>
</evidence>
<comment type="caution">
    <text evidence="5">The sequence shown here is derived from an EMBL/GenBank/DDBJ whole genome shotgun (WGS) entry which is preliminary data.</text>
</comment>
<keyword evidence="6" id="KW-1185">Reference proteome</keyword>
<feature type="signal peptide" evidence="4">
    <location>
        <begin position="1"/>
        <end position="19"/>
    </location>
</feature>
<evidence type="ECO:0000256" key="4">
    <source>
        <dbReference type="SAM" id="SignalP"/>
    </source>
</evidence>
<dbReference type="AlphaFoldDB" id="A0AAV6YMJ8"/>
<gene>
    <name evidence="5" type="ORF">GDO81_026921</name>
</gene>
<evidence type="ECO:0000256" key="2">
    <source>
        <dbReference type="ARBA" id="ARBA00023136"/>
    </source>
</evidence>
<evidence type="ECO:0000256" key="1">
    <source>
        <dbReference type="ARBA" id="ARBA00004370"/>
    </source>
</evidence>
<feature type="non-terminal residue" evidence="5">
    <location>
        <position position="1"/>
    </location>
</feature>
<dbReference type="Proteomes" id="UP000824782">
    <property type="component" value="Unassembled WGS sequence"/>
</dbReference>
<dbReference type="PANTHER" id="PTHR44027:SF2">
    <property type="entry name" value="DNAJ HOMOLOG SUBFAMILY C MEMBER 5G"/>
    <property type="match status" value="1"/>
</dbReference>
<accession>A0AAV6YMJ8</accession>
<feature type="chain" id="PRO_5043608236" evidence="4">
    <location>
        <begin position="20"/>
        <end position="72"/>
    </location>
</feature>
<comment type="subcellular location">
    <subcellularLocation>
        <location evidence="1">Membrane</location>
    </subcellularLocation>
</comment>
<keyword evidence="4" id="KW-0732">Signal</keyword>
<proteinExistence type="predicted"/>
<organism evidence="5 6">
    <name type="scientific">Engystomops pustulosus</name>
    <name type="common">Tungara frog</name>
    <name type="synonym">Physalaemus pustulosus</name>
    <dbReference type="NCBI Taxonomy" id="76066"/>
    <lineage>
        <taxon>Eukaryota</taxon>
        <taxon>Metazoa</taxon>
        <taxon>Chordata</taxon>
        <taxon>Craniata</taxon>
        <taxon>Vertebrata</taxon>
        <taxon>Euteleostomi</taxon>
        <taxon>Amphibia</taxon>
        <taxon>Batrachia</taxon>
        <taxon>Anura</taxon>
        <taxon>Neobatrachia</taxon>
        <taxon>Hyloidea</taxon>
        <taxon>Leptodactylidae</taxon>
        <taxon>Leiuperinae</taxon>
        <taxon>Engystomops</taxon>
    </lineage>
</organism>
<dbReference type="EMBL" id="WNYA01048587">
    <property type="protein sequence ID" value="KAG8536195.1"/>
    <property type="molecule type" value="Genomic_DNA"/>
</dbReference>
<dbReference type="InterPro" id="IPR051434">
    <property type="entry name" value="DnaJ_C_subfamily_member5"/>
</dbReference>
<evidence type="ECO:0000313" key="6">
    <source>
        <dbReference type="Proteomes" id="UP000824782"/>
    </source>
</evidence>
<protein>
    <submittedName>
        <fullName evidence="5">Uncharacterized protein</fullName>
    </submittedName>
</protein>
<reference evidence="5" key="1">
    <citation type="thesis" date="2020" institute="ProQuest LLC" country="789 East Eisenhower Parkway, Ann Arbor, MI, USA">
        <title>Comparative Genomics and Chromosome Evolution.</title>
        <authorList>
            <person name="Mudd A.B."/>
        </authorList>
    </citation>
    <scope>NUCLEOTIDE SEQUENCE</scope>
    <source>
        <strain evidence="5">237g6f4</strain>
        <tissue evidence="5">Blood</tissue>
    </source>
</reference>